<proteinExistence type="predicted"/>
<evidence type="ECO:0000313" key="2">
    <source>
        <dbReference type="Proteomes" id="UP000814033"/>
    </source>
</evidence>
<comment type="caution">
    <text evidence="1">The sequence shown here is derived from an EMBL/GenBank/DDBJ whole genome shotgun (WGS) entry which is preliminary data.</text>
</comment>
<reference evidence="1" key="1">
    <citation type="submission" date="2021-02" db="EMBL/GenBank/DDBJ databases">
        <authorList>
            <consortium name="DOE Joint Genome Institute"/>
            <person name="Ahrendt S."/>
            <person name="Looney B.P."/>
            <person name="Miyauchi S."/>
            <person name="Morin E."/>
            <person name="Drula E."/>
            <person name="Courty P.E."/>
            <person name="Chicoki N."/>
            <person name="Fauchery L."/>
            <person name="Kohler A."/>
            <person name="Kuo A."/>
            <person name="Labutti K."/>
            <person name="Pangilinan J."/>
            <person name="Lipzen A."/>
            <person name="Riley R."/>
            <person name="Andreopoulos W."/>
            <person name="He G."/>
            <person name="Johnson J."/>
            <person name="Barry K.W."/>
            <person name="Grigoriev I.V."/>
            <person name="Nagy L."/>
            <person name="Hibbett D."/>
            <person name="Henrissat B."/>
            <person name="Matheny P.B."/>
            <person name="Labbe J."/>
            <person name="Martin F."/>
        </authorList>
    </citation>
    <scope>NUCLEOTIDE SEQUENCE</scope>
    <source>
        <strain evidence="1">FP105234-sp</strain>
    </source>
</reference>
<evidence type="ECO:0000313" key="1">
    <source>
        <dbReference type="EMBL" id="KAI0052213.1"/>
    </source>
</evidence>
<sequence>MHCAASWPHTWQRIIRHRRPFPPGPKGLPIVGNLFDVPSKASWIRYEEWKKRYGEIISLNIMGQVIVILQSHRTARDLLDKRAGMYADRPYMPFFELAGWQWILPTARVGEAWRAGRRMLDRRLRQVAALEYRPMIAMKSLQFIVGLLDQPDNLVSLIEHLQGAIIMDLTYGYEVRGRDDEFLDSARRFGRETQAVLMPGALLVTDVPFLRHLPEWLPGMSFIQRARDGYELGQTTIWGPWRFFQAAVQNGTAHTSMALRESQEQEISFSSREESDLVEALGSMYIAGVDTTVSSLRSFFLMLVLHPEVQEKARAEILSVTGGTRLPDHSDRSDLPYTEALCKELFRWKPVLPLGLPHSTTEDDIYEGYFIPKGSIVLANLWAILHDPSIYPDPKVFRPERFLGAGGEFKEDPLLNVFFGFGKRLCPGRFIVDSTLFSVVSLVLSTLTVLKAKDVDGNDILVKDENTGDMISHPEPFKCSIVSRGPGAESLIIERLKSSTKQSSAP</sequence>
<name>A0ACB8S6V5_9AGAM</name>
<accession>A0ACB8S6V5</accession>
<keyword evidence="2" id="KW-1185">Reference proteome</keyword>
<gene>
    <name evidence="1" type="ORF">FA95DRAFT_1533495</name>
</gene>
<organism evidence="1 2">
    <name type="scientific">Auriscalpium vulgare</name>
    <dbReference type="NCBI Taxonomy" id="40419"/>
    <lineage>
        <taxon>Eukaryota</taxon>
        <taxon>Fungi</taxon>
        <taxon>Dikarya</taxon>
        <taxon>Basidiomycota</taxon>
        <taxon>Agaricomycotina</taxon>
        <taxon>Agaricomycetes</taxon>
        <taxon>Russulales</taxon>
        <taxon>Auriscalpiaceae</taxon>
        <taxon>Auriscalpium</taxon>
    </lineage>
</organism>
<protein>
    <submittedName>
        <fullName evidence="1">Cytochrome P450</fullName>
    </submittedName>
</protein>
<reference evidence="1" key="2">
    <citation type="journal article" date="2022" name="New Phytol.">
        <title>Evolutionary transition to the ectomycorrhizal habit in the genomes of a hyperdiverse lineage of mushroom-forming fungi.</title>
        <authorList>
            <person name="Looney B."/>
            <person name="Miyauchi S."/>
            <person name="Morin E."/>
            <person name="Drula E."/>
            <person name="Courty P.E."/>
            <person name="Kohler A."/>
            <person name="Kuo A."/>
            <person name="LaButti K."/>
            <person name="Pangilinan J."/>
            <person name="Lipzen A."/>
            <person name="Riley R."/>
            <person name="Andreopoulos W."/>
            <person name="He G."/>
            <person name="Johnson J."/>
            <person name="Nolan M."/>
            <person name="Tritt A."/>
            <person name="Barry K.W."/>
            <person name="Grigoriev I.V."/>
            <person name="Nagy L.G."/>
            <person name="Hibbett D."/>
            <person name="Henrissat B."/>
            <person name="Matheny P.B."/>
            <person name="Labbe J."/>
            <person name="Martin F.M."/>
        </authorList>
    </citation>
    <scope>NUCLEOTIDE SEQUENCE</scope>
    <source>
        <strain evidence="1">FP105234-sp</strain>
    </source>
</reference>
<dbReference type="EMBL" id="MU275847">
    <property type="protein sequence ID" value="KAI0052213.1"/>
    <property type="molecule type" value="Genomic_DNA"/>
</dbReference>
<dbReference type="Proteomes" id="UP000814033">
    <property type="component" value="Unassembled WGS sequence"/>
</dbReference>